<protein>
    <submittedName>
        <fullName evidence="2">Uncharacterized protein</fullName>
    </submittedName>
</protein>
<accession>A0ABR1UPL9</accession>
<gene>
    <name evidence="2" type="ORF">PG996_010784</name>
</gene>
<feature type="region of interest" description="Disordered" evidence="1">
    <location>
        <begin position="1"/>
        <end position="27"/>
    </location>
</feature>
<evidence type="ECO:0000256" key="1">
    <source>
        <dbReference type="SAM" id="MobiDB-lite"/>
    </source>
</evidence>
<evidence type="ECO:0000313" key="2">
    <source>
        <dbReference type="EMBL" id="KAK8060854.1"/>
    </source>
</evidence>
<dbReference type="Proteomes" id="UP001446871">
    <property type="component" value="Unassembled WGS sequence"/>
</dbReference>
<proteinExistence type="predicted"/>
<keyword evidence="3" id="KW-1185">Reference proteome</keyword>
<name>A0ABR1UPL9_9PEZI</name>
<reference evidence="2 3" key="1">
    <citation type="submission" date="2023-01" db="EMBL/GenBank/DDBJ databases">
        <title>Analysis of 21 Apiospora genomes using comparative genomics revels a genus with tremendous synthesis potential of carbohydrate active enzymes and secondary metabolites.</title>
        <authorList>
            <person name="Sorensen T."/>
        </authorList>
    </citation>
    <scope>NUCLEOTIDE SEQUENCE [LARGE SCALE GENOMIC DNA]</scope>
    <source>
        <strain evidence="2 3">CBS 83171</strain>
    </source>
</reference>
<sequence length="216" mass="24995">MTNRPVNPLPESPWAQHFHPSKDPFFQHGGDGVRHSGLAPQLPYIPWSQIDQEPPQEVQPLPSMQELDTVFYSERNQTHFRAGIPSWRLPSLLSGLSRGGDIEGDPELISVNEDQWPNFLKRSRWFDLRVDGASSVPNPHPEFLNYHNRWWTADNPAIWSKLRIATELVYRILSKIIEERHAWSVYTPCCEMFPNPSWPATNTYPTGWIRSFSARP</sequence>
<comment type="caution">
    <text evidence="2">The sequence shown here is derived from an EMBL/GenBank/DDBJ whole genome shotgun (WGS) entry which is preliminary data.</text>
</comment>
<organism evidence="2 3">
    <name type="scientific">Apiospora saccharicola</name>
    <dbReference type="NCBI Taxonomy" id="335842"/>
    <lineage>
        <taxon>Eukaryota</taxon>
        <taxon>Fungi</taxon>
        <taxon>Dikarya</taxon>
        <taxon>Ascomycota</taxon>
        <taxon>Pezizomycotina</taxon>
        <taxon>Sordariomycetes</taxon>
        <taxon>Xylariomycetidae</taxon>
        <taxon>Amphisphaeriales</taxon>
        <taxon>Apiosporaceae</taxon>
        <taxon>Apiospora</taxon>
    </lineage>
</organism>
<evidence type="ECO:0000313" key="3">
    <source>
        <dbReference type="Proteomes" id="UP001446871"/>
    </source>
</evidence>
<dbReference type="EMBL" id="JAQQWM010000006">
    <property type="protein sequence ID" value="KAK8060854.1"/>
    <property type="molecule type" value="Genomic_DNA"/>
</dbReference>